<feature type="transmembrane region" description="Helical" evidence="6">
    <location>
        <begin position="100"/>
        <end position="119"/>
    </location>
</feature>
<feature type="domain" description="RDD" evidence="7">
    <location>
        <begin position="6"/>
        <end position="130"/>
    </location>
</feature>
<evidence type="ECO:0000256" key="4">
    <source>
        <dbReference type="ARBA" id="ARBA00022989"/>
    </source>
</evidence>
<accession>A0A0D1J521</accession>
<name>A0A0D1J521_9MYCO</name>
<keyword evidence="3 6" id="KW-0812">Transmembrane</keyword>
<evidence type="ECO:0000256" key="3">
    <source>
        <dbReference type="ARBA" id="ARBA00022692"/>
    </source>
</evidence>
<evidence type="ECO:0000256" key="5">
    <source>
        <dbReference type="ARBA" id="ARBA00023136"/>
    </source>
</evidence>
<dbReference type="InterPro" id="IPR010432">
    <property type="entry name" value="RDD"/>
</dbReference>
<dbReference type="STRING" id="280871.TL10_11700"/>
<comment type="caution">
    <text evidence="8">The sequence shown here is derived from an EMBL/GenBank/DDBJ whole genome shotgun (WGS) entry which is preliminary data.</text>
</comment>
<proteinExistence type="predicted"/>
<dbReference type="PANTHER" id="PTHR36115">
    <property type="entry name" value="PROLINE-RICH ANTIGEN HOMOLOG-RELATED"/>
    <property type="match status" value="1"/>
</dbReference>
<feature type="transmembrane region" description="Helical" evidence="6">
    <location>
        <begin position="45"/>
        <end position="65"/>
    </location>
</feature>
<dbReference type="OrthoDB" id="5245023at2"/>
<protein>
    <submittedName>
        <fullName evidence="8">RDD domain-containing protein</fullName>
    </submittedName>
</protein>
<evidence type="ECO:0000256" key="1">
    <source>
        <dbReference type="ARBA" id="ARBA00004651"/>
    </source>
</evidence>
<dbReference type="Pfam" id="PF06271">
    <property type="entry name" value="RDD"/>
    <property type="match status" value="1"/>
</dbReference>
<dbReference type="Proteomes" id="UP000032221">
    <property type="component" value="Unassembled WGS sequence"/>
</dbReference>
<dbReference type="GO" id="GO:0005886">
    <property type="term" value="C:plasma membrane"/>
    <property type="evidence" value="ECO:0007669"/>
    <property type="project" value="UniProtKB-SubCell"/>
</dbReference>
<evidence type="ECO:0000313" key="8">
    <source>
        <dbReference type="EMBL" id="KIU16723.1"/>
    </source>
</evidence>
<feature type="transmembrane region" description="Helical" evidence="6">
    <location>
        <begin position="71"/>
        <end position="88"/>
    </location>
</feature>
<dbReference type="RefSeq" id="WP_043402551.1">
    <property type="nucleotide sequence ID" value="NZ_BAAARC010000008.1"/>
</dbReference>
<evidence type="ECO:0000259" key="7">
    <source>
        <dbReference type="Pfam" id="PF06271"/>
    </source>
</evidence>
<dbReference type="AlphaFoldDB" id="A0A0D1J521"/>
<dbReference type="InterPro" id="IPR051791">
    <property type="entry name" value="Pra-immunoreactive"/>
</dbReference>
<dbReference type="EMBL" id="JXST01000014">
    <property type="protein sequence ID" value="KIU16723.1"/>
    <property type="molecule type" value="Genomic_DNA"/>
</dbReference>
<organism evidence="8 9">
    <name type="scientific">Mycolicibacterium llatzerense</name>
    <dbReference type="NCBI Taxonomy" id="280871"/>
    <lineage>
        <taxon>Bacteria</taxon>
        <taxon>Bacillati</taxon>
        <taxon>Actinomycetota</taxon>
        <taxon>Actinomycetes</taxon>
        <taxon>Mycobacteriales</taxon>
        <taxon>Mycobacteriaceae</taxon>
        <taxon>Mycolicibacterium</taxon>
    </lineage>
</organism>
<dbReference type="PATRIC" id="fig|280871.6.peg.2429"/>
<gene>
    <name evidence="8" type="ORF">TL10_11700</name>
</gene>
<evidence type="ECO:0000256" key="2">
    <source>
        <dbReference type="ARBA" id="ARBA00022475"/>
    </source>
</evidence>
<keyword evidence="9" id="KW-1185">Reference proteome</keyword>
<keyword evidence="2" id="KW-1003">Cell membrane</keyword>
<comment type="subcellular location">
    <subcellularLocation>
        <location evidence="1">Cell membrane</location>
        <topology evidence="1">Multi-pass membrane protein</topology>
    </subcellularLocation>
</comment>
<sequence>MSDRPAGIVSRGVAAVIDLMVVGALLGLIYGGLRLCEFMFRPVMFHVPTLSFVYSTAATCVVSVLYLTGCWVVSGSTVGAVVMGLRVTGLRRERLAPLRALLRAVACVLFPVGLLWVVVDRRRRSLQDIIFRTKVVYAWQ</sequence>
<reference evidence="8 9" key="1">
    <citation type="submission" date="2015-01" db="EMBL/GenBank/DDBJ databases">
        <title>Genome sequence of Mycobacterium llatzerense and Mycobacterium immunogenum recovered from brain abscess.</title>
        <authorList>
            <person name="Greninger A.L."/>
            <person name="Langelier C."/>
            <person name="Cunningham G."/>
            <person name="Chiu C.Y."/>
            <person name="Miller S."/>
        </authorList>
    </citation>
    <scope>NUCLEOTIDE SEQUENCE [LARGE SCALE GENOMIC DNA]</scope>
    <source>
        <strain evidence="8 9">CLUC14</strain>
    </source>
</reference>
<evidence type="ECO:0000313" key="9">
    <source>
        <dbReference type="Proteomes" id="UP000032221"/>
    </source>
</evidence>
<keyword evidence="4 6" id="KW-1133">Transmembrane helix</keyword>
<dbReference type="PANTHER" id="PTHR36115:SF6">
    <property type="entry name" value="PROLINE-RICH ANTIGEN HOMOLOG"/>
    <property type="match status" value="1"/>
</dbReference>
<evidence type="ECO:0000256" key="6">
    <source>
        <dbReference type="SAM" id="Phobius"/>
    </source>
</evidence>
<feature type="transmembrane region" description="Helical" evidence="6">
    <location>
        <begin position="12"/>
        <end position="33"/>
    </location>
</feature>
<keyword evidence="5 6" id="KW-0472">Membrane</keyword>